<protein>
    <submittedName>
        <fullName evidence="2">Uncharacterized protein</fullName>
    </submittedName>
</protein>
<feature type="compositionally biased region" description="Polar residues" evidence="1">
    <location>
        <begin position="73"/>
        <end position="92"/>
    </location>
</feature>
<reference evidence="2 3" key="1">
    <citation type="submission" date="2021-06" db="EMBL/GenBank/DDBJ databases">
        <title>Caerostris extrusa draft genome.</title>
        <authorList>
            <person name="Kono N."/>
            <person name="Arakawa K."/>
        </authorList>
    </citation>
    <scope>NUCLEOTIDE SEQUENCE [LARGE SCALE GENOMIC DNA]</scope>
</reference>
<feature type="region of interest" description="Disordered" evidence="1">
    <location>
        <begin position="66"/>
        <end position="92"/>
    </location>
</feature>
<name>A0AAV4MFG8_CAEEX</name>
<proteinExistence type="predicted"/>
<accession>A0AAV4MFG8</accession>
<keyword evidence="3" id="KW-1185">Reference proteome</keyword>
<evidence type="ECO:0000256" key="1">
    <source>
        <dbReference type="SAM" id="MobiDB-lite"/>
    </source>
</evidence>
<evidence type="ECO:0000313" key="2">
    <source>
        <dbReference type="EMBL" id="GIX71229.1"/>
    </source>
</evidence>
<evidence type="ECO:0000313" key="3">
    <source>
        <dbReference type="Proteomes" id="UP001054945"/>
    </source>
</evidence>
<dbReference type="Proteomes" id="UP001054945">
    <property type="component" value="Unassembled WGS sequence"/>
</dbReference>
<feature type="region of interest" description="Disordered" evidence="1">
    <location>
        <begin position="19"/>
        <end position="40"/>
    </location>
</feature>
<gene>
    <name evidence="2" type="ORF">CEXT_487191</name>
</gene>
<dbReference type="EMBL" id="BPLR01002201">
    <property type="protein sequence ID" value="GIX71229.1"/>
    <property type="molecule type" value="Genomic_DNA"/>
</dbReference>
<sequence length="247" mass="27566">MDDGGSSKKWGAYFCKAPERGPLGNRKKKTRQTSESFRRWKKQASRNDGYIYTNMNVSLLALLHQKKEKKNQTKNAQSTAHNGTQRPASTSDCKTVGVNLSRHSVLTAKDQYYLCAGGTERVEKNPCCRVGPFCVDVTKSRPFHVGLFYSPYSEGRILSCGLRLKHLLSEVLKSLNRNLSKTALVKIENSSVILLTGICRWAGRFPTLPPPSQNLMSPLIRGFRLSSSFIVREGRGSLGSDVLPRWG</sequence>
<organism evidence="2 3">
    <name type="scientific">Caerostris extrusa</name>
    <name type="common">Bark spider</name>
    <name type="synonym">Caerostris bankana</name>
    <dbReference type="NCBI Taxonomy" id="172846"/>
    <lineage>
        <taxon>Eukaryota</taxon>
        <taxon>Metazoa</taxon>
        <taxon>Ecdysozoa</taxon>
        <taxon>Arthropoda</taxon>
        <taxon>Chelicerata</taxon>
        <taxon>Arachnida</taxon>
        <taxon>Araneae</taxon>
        <taxon>Araneomorphae</taxon>
        <taxon>Entelegynae</taxon>
        <taxon>Araneoidea</taxon>
        <taxon>Araneidae</taxon>
        <taxon>Caerostris</taxon>
    </lineage>
</organism>
<comment type="caution">
    <text evidence="2">The sequence shown here is derived from an EMBL/GenBank/DDBJ whole genome shotgun (WGS) entry which is preliminary data.</text>
</comment>
<dbReference type="AlphaFoldDB" id="A0AAV4MFG8"/>